<evidence type="ECO:0000313" key="1">
    <source>
        <dbReference type="EMBL" id="SNR81592.1"/>
    </source>
</evidence>
<evidence type="ECO:0000313" key="2">
    <source>
        <dbReference type="Proteomes" id="UP000198412"/>
    </source>
</evidence>
<proteinExistence type="predicted"/>
<dbReference type="EMBL" id="FZNX01000006">
    <property type="protein sequence ID" value="SNR81592.1"/>
    <property type="molecule type" value="Genomic_DNA"/>
</dbReference>
<gene>
    <name evidence="1" type="ORF">SAMN04488111_3270</name>
</gene>
<keyword evidence="2" id="KW-1185">Reference proteome</keyword>
<sequence>MQTAIFKKKRTKFYLKELKKVKNKTKKLPINTIIPNFCYKNKKGEIIVPKISVFL</sequence>
<dbReference type="AlphaFoldDB" id="A0A238ZET6"/>
<accession>A0A238ZET6</accession>
<reference evidence="2" key="1">
    <citation type="submission" date="2017-06" db="EMBL/GenBank/DDBJ databases">
        <authorList>
            <person name="Varghese N."/>
            <person name="Submissions S."/>
        </authorList>
    </citation>
    <scope>NUCLEOTIDE SEQUENCE [LARGE SCALE GENOMIC DNA]</scope>
    <source>
        <strain evidence="2">DSM 27993</strain>
    </source>
</reference>
<protein>
    <submittedName>
        <fullName evidence="1">Uncharacterized protein</fullName>
    </submittedName>
</protein>
<dbReference type="Proteomes" id="UP000198412">
    <property type="component" value="Unassembled WGS sequence"/>
</dbReference>
<name>A0A238ZET6_9FLAO</name>
<organism evidence="1 2">
    <name type="scientific">Lutibacter flavus</name>
    <dbReference type="NCBI Taxonomy" id="691689"/>
    <lineage>
        <taxon>Bacteria</taxon>
        <taxon>Pseudomonadati</taxon>
        <taxon>Bacteroidota</taxon>
        <taxon>Flavobacteriia</taxon>
        <taxon>Flavobacteriales</taxon>
        <taxon>Flavobacteriaceae</taxon>
        <taxon>Lutibacter</taxon>
    </lineage>
</organism>